<gene>
    <name evidence="3" type="ORF">ACFOW3_03970</name>
</gene>
<feature type="transmembrane region" description="Helical" evidence="2">
    <location>
        <begin position="53"/>
        <end position="72"/>
    </location>
</feature>
<protein>
    <submittedName>
        <fullName evidence="3">Uncharacterized protein</fullName>
    </submittedName>
</protein>
<comment type="caution">
    <text evidence="3">The sequence shown here is derived from an EMBL/GenBank/DDBJ whole genome shotgun (WGS) entry which is preliminary data.</text>
</comment>
<sequence length="134" mass="14983">MQNQLSITQPHFHLAKHNPIRKHYTHSFSTENRMMQSQRTPHHTTPHTLHQSLLALLAAGIALTLLTGVGVAQAKGSTDDKTHVAKTSPGKKSVSKVTYQRSTSEETAAERDRRMFRECRGLHNAGACRGYTRK</sequence>
<keyword evidence="4" id="KW-1185">Reference proteome</keyword>
<feature type="region of interest" description="Disordered" evidence="1">
    <location>
        <begin position="73"/>
        <end position="110"/>
    </location>
</feature>
<evidence type="ECO:0000313" key="4">
    <source>
        <dbReference type="Proteomes" id="UP001595693"/>
    </source>
</evidence>
<keyword evidence="2" id="KW-0472">Membrane</keyword>
<name>A0ABV8D648_9BURK</name>
<organism evidence="3 4">
    <name type="scientific">Acidovorax facilis</name>
    <dbReference type="NCBI Taxonomy" id="12917"/>
    <lineage>
        <taxon>Bacteria</taxon>
        <taxon>Pseudomonadati</taxon>
        <taxon>Pseudomonadota</taxon>
        <taxon>Betaproteobacteria</taxon>
        <taxon>Burkholderiales</taxon>
        <taxon>Comamonadaceae</taxon>
        <taxon>Acidovorax</taxon>
    </lineage>
</organism>
<dbReference type="Proteomes" id="UP001595693">
    <property type="component" value="Unassembled WGS sequence"/>
</dbReference>
<feature type="compositionally biased region" description="Polar residues" evidence="1">
    <location>
        <begin position="95"/>
        <end position="106"/>
    </location>
</feature>
<keyword evidence="2" id="KW-1133">Transmembrane helix</keyword>
<dbReference type="RefSeq" id="WP_252635495.1">
    <property type="nucleotide sequence ID" value="NZ_JAMXAX010000008.1"/>
</dbReference>
<evidence type="ECO:0000256" key="1">
    <source>
        <dbReference type="SAM" id="MobiDB-lite"/>
    </source>
</evidence>
<keyword evidence="2" id="KW-0812">Transmembrane</keyword>
<reference evidence="4" key="1">
    <citation type="journal article" date="2019" name="Int. J. Syst. Evol. Microbiol.">
        <title>The Global Catalogue of Microorganisms (GCM) 10K type strain sequencing project: providing services to taxonomists for standard genome sequencing and annotation.</title>
        <authorList>
            <consortium name="The Broad Institute Genomics Platform"/>
            <consortium name="The Broad Institute Genome Sequencing Center for Infectious Disease"/>
            <person name="Wu L."/>
            <person name="Ma J."/>
        </authorList>
    </citation>
    <scope>NUCLEOTIDE SEQUENCE [LARGE SCALE GENOMIC DNA]</scope>
    <source>
        <strain evidence="4">CCUG 2113</strain>
    </source>
</reference>
<accession>A0ABV8D648</accession>
<evidence type="ECO:0000313" key="3">
    <source>
        <dbReference type="EMBL" id="MFC3933775.1"/>
    </source>
</evidence>
<evidence type="ECO:0000256" key="2">
    <source>
        <dbReference type="SAM" id="Phobius"/>
    </source>
</evidence>
<dbReference type="EMBL" id="JBHSAJ010000006">
    <property type="protein sequence ID" value="MFC3933775.1"/>
    <property type="molecule type" value="Genomic_DNA"/>
</dbReference>
<proteinExistence type="predicted"/>